<protein>
    <recommendedName>
        <fullName evidence="1">J domain-containing protein</fullName>
    </recommendedName>
</protein>
<dbReference type="InterPro" id="IPR036869">
    <property type="entry name" value="J_dom_sf"/>
</dbReference>
<dbReference type="VEuPathDB" id="CryptoDB:Cvel_25141"/>
<dbReference type="InterPro" id="IPR001623">
    <property type="entry name" value="DnaJ_domain"/>
</dbReference>
<accession>A0A0G4H935</accession>
<evidence type="ECO:0000313" key="2">
    <source>
        <dbReference type="EMBL" id="CEM40221.1"/>
    </source>
</evidence>
<dbReference type="AlphaFoldDB" id="A0A0G4H935"/>
<feature type="domain" description="J" evidence="1">
    <location>
        <begin position="130"/>
        <end position="196"/>
    </location>
</feature>
<sequence>MCRAGSAKNYATFHKKIFPDQGFGQTTVEKGLLAACESVRQEDRLPAIIVKSFNFNEWSVPVLKTCFDQGQSRHMNFPVRTSLQGTFPNTFQSWLETRMDEYKQKLTEGAQQRLAKLAESLLKKEVEGAQLYKRFDPGMKRLPETLTELEKLFRKRSLKVHPDREKDQSKKAEATSAYQDMQLAYDEIRKKYDESGKLKV</sequence>
<dbReference type="CDD" id="cd06257">
    <property type="entry name" value="DnaJ"/>
    <property type="match status" value="1"/>
</dbReference>
<gene>
    <name evidence="2" type="ORF">Cvel_25141</name>
</gene>
<organism evidence="2">
    <name type="scientific">Chromera velia CCMP2878</name>
    <dbReference type="NCBI Taxonomy" id="1169474"/>
    <lineage>
        <taxon>Eukaryota</taxon>
        <taxon>Sar</taxon>
        <taxon>Alveolata</taxon>
        <taxon>Colpodellida</taxon>
        <taxon>Chromeraceae</taxon>
        <taxon>Chromera</taxon>
    </lineage>
</organism>
<proteinExistence type="predicted"/>
<reference evidence="2" key="1">
    <citation type="submission" date="2014-11" db="EMBL/GenBank/DDBJ databases">
        <authorList>
            <person name="Otto D Thomas"/>
            <person name="Naeem Raeece"/>
        </authorList>
    </citation>
    <scope>NUCLEOTIDE SEQUENCE</scope>
</reference>
<dbReference type="PROSITE" id="PS50076">
    <property type="entry name" value="DNAJ_2"/>
    <property type="match status" value="1"/>
</dbReference>
<dbReference type="SUPFAM" id="SSF46565">
    <property type="entry name" value="Chaperone J-domain"/>
    <property type="match status" value="1"/>
</dbReference>
<name>A0A0G4H935_9ALVE</name>
<dbReference type="EMBL" id="CDMZ01001997">
    <property type="protein sequence ID" value="CEM40221.1"/>
    <property type="molecule type" value="Genomic_DNA"/>
</dbReference>
<evidence type="ECO:0000259" key="1">
    <source>
        <dbReference type="PROSITE" id="PS50076"/>
    </source>
</evidence>
<dbReference type="Gene3D" id="1.10.287.110">
    <property type="entry name" value="DnaJ domain"/>
    <property type="match status" value="1"/>
</dbReference>